<evidence type="ECO:0000256" key="3">
    <source>
        <dbReference type="ARBA" id="ARBA00022771"/>
    </source>
</evidence>
<evidence type="ECO:0000256" key="9">
    <source>
        <dbReference type="SAM" id="MobiDB-lite"/>
    </source>
</evidence>
<evidence type="ECO:0000256" key="5">
    <source>
        <dbReference type="ARBA" id="ARBA00023015"/>
    </source>
</evidence>
<evidence type="ECO:0000313" key="11">
    <source>
        <dbReference type="EMBL" id="KAJ5247000.1"/>
    </source>
</evidence>
<keyword evidence="6" id="KW-0804">Transcription</keyword>
<feature type="domain" description="C2H2-type" evidence="10">
    <location>
        <begin position="620"/>
        <end position="650"/>
    </location>
</feature>
<dbReference type="PROSITE" id="PS00028">
    <property type="entry name" value="ZINC_FINGER_C2H2_1"/>
    <property type="match status" value="1"/>
</dbReference>
<dbReference type="PANTHER" id="PTHR46179:SF13">
    <property type="entry name" value="C2H2-TYPE DOMAIN-CONTAINING PROTEIN"/>
    <property type="match status" value="1"/>
</dbReference>
<feature type="region of interest" description="Disordered" evidence="9">
    <location>
        <begin position="452"/>
        <end position="479"/>
    </location>
</feature>
<dbReference type="InterPro" id="IPR013087">
    <property type="entry name" value="Znf_C2H2_type"/>
</dbReference>
<evidence type="ECO:0000256" key="7">
    <source>
        <dbReference type="ARBA" id="ARBA00023242"/>
    </source>
</evidence>
<gene>
    <name evidence="11" type="ORF">N7468_001983</name>
</gene>
<dbReference type="OrthoDB" id="6077919at2759"/>
<evidence type="ECO:0000259" key="10">
    <source>
        <dbReference type="PROSITE" id="PS50157"/>
    </source>
</evidence>
<dbReference type="Proteomes" id="UP001150941">
    <property type="component" value="Unassembled WGS sequence"/>
</dbReference>
<dbReference type="AlphaFoldDB" id="A0A9W9TX67"/>
<keyword evidence="7" id="KW-0539">Nucleus</keyword>
<evidence type="ECO:0000256" key="2">
    <source>
        <dbReference type="ARBA" id="ARBA00022723"/>
    </source>
</evidence>
<dbReference type="Gene3D" id="3.30.160.60">
    <property type="entry name" value="Classic Zinc Finger"/>
    <property type="match status" value="1"/>
</dbReference>
<evidence type="ECO:0000256" key="1">
    <source>
        <dbReference type="ARBA" id="ARBA00004123"/>
    </source>
</evidence>
<feature type="compositionally biased region" description="Basic and acidic residues" evidence="9">
    <location>
        <begin position="767"/>
        <end position="776"/>
    </location>
</feature>
<keyword evidence="3 8" id="KW-0863">Zinc-finger</keyword>
<organism evidence="11 12">
    <name type="scientific">Penicillium chermesinum</name>
    <dbReference type="NCBI Taxonomy" id="63820"/>
    <lineage>
        <taxon>Eukaryota</taxon>
        <taxon>Fungi</taxon>
        <taxon>Dikarya</taxon>
        <taxon>Ascomycota</taxon>
        <taxon>Pezizomycotina</taxon>
        <taxon>Eurotiomycetes</taxon>
        <taxon>Eurotiomycetidae</taxon>
        <taxon>Eurotiales</taxon>
        <taxon>Aspergillaceae</taxon>
        <taxon>Penicillium</taxon>
    </lineage>
</organism>
<reference evidence="11" key="1">
    <citation type="submission" date="2022-11" db="EMBL/GenBank/DDBJ databases">
        <authorList>
            <person name="Petersen C."/>
        </authorList>
    </citation>
    <scope>NUCLEOTIDE SEQUENCE</scope>
    <source>
        <strain evidence="11">IBT 19713</strain>
    </source>
</reference>
<accession>A0A9W9TX67</accession>
<keyword evidence="4" id="KW-0862">Zinc</keyword>
<name>A0A9W9TX67_9EURO</name>
<dbReference type="InterPro" id="IPR051061">
    <property type="entry name" value="Zinc_finger_trans_reg"/>
</dbReference>
<dbReference type="PANTHER" id="PTHR46179">
    <property type="entry name" value="ZINC FINGER PROTEIN"/>
    <property type="match status" value="1"/>
</dbReference>
<comment type="subcellular location">
    <subcellularLocation>
        <location evidence="1">Nucleus</location>
    </subcellularLocation>
</comment>
<dbReference type="EMBL" id="JAPQKS010000002">
    <property type="protein sequence ID" value="KAJ5247000.1"/>
    <property type="molecule type" value="Genomic_DNA"/>
</dbReference>
<dbReference type="GO" id="GO:0005634">
    <property type="term" value="C:nucleus"/>
    <property type="evidence" value="ECO:0007669"/>
    <property type="project" value="UniProtKB-SubCell"/>
</dbReference>
<reference evidence="11" key="2">
    <citation type="journal article" date="2023" name="IMA Fungus">
        <title>Comparative genomic study of the Penicillium genus elucidates a diverse pangenome and 15 lateral gene transfer events.</title>
        <authorList>
            <person name="Petersen C."/>
            <person name="Sorensen T."/>
            <person name="Nielsen M.R."/>
            <person name="Sondergaard T.E."/>
            <person name="Sorensen J.L."/>
            <person name="Fitzpatrick D.A."/>
            <person name="Frisvad J.C."/>
            <person name="Nielsen K.L."/>
        </authorList>
    </citation>
    <scope>NUCLEOTIDE SEQUENCE</scope>
    <source>
        <strain evidence="11">IBT 19713</strain>
    </source>
</reference>
<keyword evidence="2" id="KW-0479">Metal-binding</keyword>
<dbReference type="SMART" id="SM00355">
    <property type="entry name" value="ZnF_C2H2"/>
    <property type="match status" value="5"/>
</dbReference>
<feature type="compositionally biased region" description="Basic and acidic residues" evidence="9">
    <location>
        <begin position="546"/>
        <end position="555"/>
    </location>
</feature>
<feature type="region of interest" description="Disordered" evidence="9">
    <location>
        <begin position="539"/>
        <end position="560"/>
    </location>
</feature>
<evidence type="ECO:0000256" key="4">
    <source>
        <dbReference type="ARBA" id="ARBA00022833"/>
    </source>
</evidence>
<dbReference type="GeneID" id="83198583"/>
<proteinExistence type="predicted"/>
<keyword evidence="12" id="KW-1185">Reference proteome</keyword>
<comment type="caution">
    <text evidence="11">The sequence shown here is derived from an EMBL/GenBank/DDBJ whole genome shotgun (WGS) entry which is preliminary data.</text>
</comment>
<dbReference type="SUPFAM" id="SSF57667">
    <property type="entry name" value="beta-beta-alpha zinc fingers"/>
    <property type="match status" value="1"/>
</dbReference>
<evidence type="ECO:0000256" key="8">
    <source>
        <dbReference type="PROSITE-ProRule" id="PRU00042"/>
    </source>
</evidence>
<keyword evidence="5" id="KW-0805">Transcription regulation</keyword>
<dbReference type="PROSITE" id="PS50157">
    <property type="entry name" value="ZINC_FINGER_C2H2_2"/>
    <property type="match status" value="1"/>
</dbReference>
<dbReference type="RefSeq" id="XP_058334421.1">
    <property type="nucleotide sequence ID" value="XM_058471280.1"/>
</dbReference>
<dbReference type="GO" id="GO:0006357">
    <property type="term" value="P:regulation of transcription by RNA polymerase II"/>
    <property type="evidence" value="ECO:0007669"/>
    <property type="project" value="TreeGrafter"/>
</dbReference>
<sequence length="776" mass="87146">MRNASCSTQRLQQGALQPGLKGIVPRAVIGPTPGAPTGMMINTRVNGGAVLNQGMACHIPRFIDSWCLSRLGAMWSPEVPRYVSSSAPGDLTIRYGSGTDLSVVGSWSEKNRGRSKLADIYKYRLQNNPRVCWDDSSDVLQDIMVGHGCNAQEIPDYRLLALDDLDLDQFSPPQTFDQWPLSDCADNLYSQHSQDAWTPLRLSTAPTGCQQSLLPDTNFGLYKTQYAAPSESGSHYMSNFSDSGYASTNGAPSLSHTVDSYSSPRMNFRDHALHDSMIIDQVPMASVPGLAGDLRDSSETSVRCTHPGCGWTGKCPSDKRKHEARHDKQYKCNEPGCTRKEGFGTANDLERHRKCVHGKAPERGPSVMYKCFGKDCPRAEKQWPRLDNFKQHLNRMHKNEDQKELLDRSNDWYKHLSRQTPEKVNVDTSMDDVASELQTFVPSQLGELEMDVRSSPMGPHGSDDVLSSRAATPRPYPSPSYPEASFLEGHQLVASPEIHTSWAQDRNELPGATSVKSEPTAANLPAPLMTYMTNLWNSHTRSSSQHSDEGIHMESESSQLSQLDRQQLQRFLEMALEKLPEEVPAEEANSRKEIQCHLCDKKTRLPCEMKKHQKRHERPYFCTFPYCGKAFGSKADWKRHEITQHLNESSWLCTSVNARTRAPCGTVFYQLDMYARHLSQQHNYTNDQIATAVPSGRLGIAANEDHFWCGFCRKHISISNSASSLNERFNHIDIEHFKKGERGDSWVFSDGSNMPGSEGQRKRKHPDQHSISDRVQ</sequence>
<protein>
    <recommendedName>
        <fullName evidence="10">C2H2-type domain-containing protein</fullName>
    </recommendedName>
</protein>
<evidence type="ECO:0000256" key="6">
    <source>
        <dbReference type="ARBA" id="ARBA00023163"/>
    </source>
</evidence>
<evidence type="ECO:0000313" key="12">
    <source>
        <dbReference type="Proteomes" id="UP001150941"/>
    </source>
</evidence>
<dbReference type="InterPro" id="IPR036236">
    <property type="entry name" value="Znf_C2H2_sf"/>
</dbReference>
<dbReference type="GO" id="GO:0008270">
    <property type="term" value="F:zinc ion binding"/>
    <property type="evidence" value="ECO:0007669"/>
    <property type="project" value="UniProtKB-KW"/>
</dbReference>
<feature type="region of interest" description="Disordered" evidence="9">
    <location>
        <begin position="745"/>
        <end position="776"/>
    </location>
</feature>